<evidence type="ECO:0000256" key="5">
    <source>
        <dbReference type="ARBA" id="ARBA00022597"/>
    </source>
</evidence>
<dbReference type="GO" id="GO:0140359">
    <property type="term" value="F:ABC-type transporter activity"/>
    <property type="evidence" value="ECO:0007669"/>
    <property type="project" value="InterPro"/>
</dbReference>
<evidence type="ECO:0000256" key="7">
    <source>
        <dbReference type="ARBA" id="ARBA00022903"/>
    </source>
</evidence>
<dbReference type="PANTHER" id="PTHR30413">
    <property type="entry name" value="INNER MEMBRANE TRANSPORT PERMEASE"/>
    <property type="match status" value="1"/>
</dbReference>
<keyword evidence="5" id="KW-0762">Sugar transport</keyword>
<feature type="transmembrane region" description="Helical" evidence="11">
    <location>
        <begin position="189"/>
        <end position="207"/>
    </location>
</feature>
<protein>
    <recommendedName>
        <fullName evidence="11">Transport permease protein</fullName>
    </recommendedName>
</protein>
<comment type="similarity">
    <text evidence="2 11">Belongs to the ABC-2 integral membrane protein family.</text>
</comment>
<dbReference type="GO" id="GO:0015920">
    <property type="term" value="P:lipopolysaccharide transport"/>
    <property type="evidence" value="ECO:0007669"/>
    <property type="project" value="TreeGrafter"/>
</dbReference>
<dbReference type="InterPro" id="IPR000412">
    <property type="entry name" value="ABC_2_transport"/>
</dbReference>
<keyword evidence="8 11" id="KW-1133">Transmembrane helix</keyword>
<gene>
    <name evidence="13" type="ORF">SAMN04488040_2131</name>
</gene>
<feature type="transmembrane region" description="Helical" evidence="11">
    <location>
        <begin position="243"/>
        <end position="260"/>
    </location>
</feature>
<dbReference type="EMBL" id="FPAJ01000003">
    <property type="protein sequence ID" value="SFS85860.1"/>
    <property type="molecule type" value="Genomic_DNA"/>
</dbReference>
<keyword evidence="14" id="KW-1185">Reference proteome</keyword>
<evidence type="ECO:0000256" key="1">
    <source>
        <dbReference type="ARBA" id="ARBA00004651"/>
    </source>
</evidence>
<organism evidence="13 14">
    <name type="scientific">Sulfitobacter marinus</name>
    <dbReference type="NCBI Taxonomy" id="394264"/>
    <lineage>
        <taxon>Bacteria</taxon>
        <taxon>Pseudomonadati</taxon>
        <taxon>Pseudomonadota</taxon>
        <taxon>Alphaproteobacteria</taxon>
        <taxon>Rhodobacterales</taxon>
        <taxon>Roseobacteraceae</taxon>
        <taxon>Sulfitobacter</taxon>
    </lineage>
</organism>
<dbReference type="Pfam" id="PF01061">
    <property type="entry name" value="ABC2_membrane"/>
    <property type="match status" value="1"/>
</dbReference>
<name>A0A1I6T9J6_9RHOB</name>
<dbReference type="InterPro" id="IPR047817">
    <property type="entry name" value="ABC2_TM_bact-type"/>
</dbReference>
<dbReference type="InterPro" id="IPR013525">
    <property type="entry name" value="ABC2_TM"/>
</dbReference>
<keyword evidence="9" id="KW-0625">Polysaccharide transport</keyword>
<dbReference type="RefSeq" id="WP_245764241.1">
    <property type="nucleotide sequence ID" value="NZ_FPAJ01000003.1"/>
</dbReference>
<evidence type="ECO:0000313" key="13">
    <source>
        <dbReference type="EMBL" id="SFS85860.1"/>
    </source>
</evidence>
<feature type="domain" description="ABC transmembrane type-2" evidence="12">
    <location>
        <begin position="42"/>
        <end position="263"/>
    </location>
</feature>
<proteinExistence type="inferred from homology"/>
<dbReference type="PRINTS" id="PR00164">
    <property type="entry name" value="ABC2TRNSPORT"/>
</dbReference>
<dbReference type="PROSITE" id="PS51012">
    <property type="entry name" value="ABC_TM2"/>
    <property type="match status" value="1"/>
</dbReference>
<evidence type="ECO:0000256" key="11">
    <source>
        <dbReference type="RuleBase" id="RU361157"/>
    </source>
</evidence>
<dbReference type="STRING" id="394264.SAMN04488040_2131"/>
<dbReference type="AlphaFoldDB" id="A0A1I6T9J6"/>
<keyword evidence="4 11" id="KW-1003">Cell membrane</keyword>
<dbReference type="Proteomes" id="UP000199239">
    <property type="component" value="Unassembled WGS sequence"/>
</dbReference>
<evidence type="ECO:0000256" key="4">
    <source>
        <dbReference type="ARBA" id="ARBA00022475"/>
    </source>
</evidence>
<comment type="subcellular location">
    <subcellularLocation>
        <location evidence="11">Cell inner membrane</location>
        <topology evidence="11">Multi-pass membrane protein</topology>
    </subcellularLocation>
    <subcellularLocation>
        <location evidence="1">Cell membrane</location>
        <topology evidence="1">Multi-pass membrane protein</topology>
    </subcellularLocation>
</comment>
<evidence type="ECO:0000256" key="3">
    <source>
        <dbReference type="ARBA" id="ARBA00022448"/>
    </source>
</evidence>
<sequence>MAVKPITPNLRPVNRPQYFMAARTISALILREMTTSYGRSPGGYLWALAEPVLGVALLSAIFSIGFRNPMLGTNFAMFYATGLLPFLMFNDLSTKIAQAINYSKQLLAYPRVTFIDAIAGRFILNFLTQMLVCVIVFSGITLIFETRTTLEWKPIMSALSMTACFGLGLGTFNCFLMSMFPIWQRMYSILTRPLLLISGVIFTFEAVPQPYQDWLWYNPLVHITGTVRAGLYNGYHATYANPIYVYAVSILLCFFGLVFLRRYHRDIMEL</sequence>
<dbReference type="GO" id="GO:0043190">
    <property type="term" value="C:ATP-binding cassette (ABC) transporter complex"/>
    <property type="evidence" value="ECO:0007669"/>
    <property type="project" value="InterPro"/>
</dbReference>
<evidence type="ECO:0000259" key="12">
    <source>
        <dbReference type="PROSITE" id="PS51012"/>
    </source>
</evidence>
<keyword evidence="7" id="KW-0972">Capsule biogenesis/degradation</keyword>
<reference evidence="14" key="1">
    <citation type="submission" date="2016-10" db="EMBL/GenBank/DDBJ databases">
        <authorList>
            <person name="Varghese N."/>
            <person name="Submissions S."/>
        </authorList>
    </citation>
    <scope>NUCLEOTIDE SEQUENCE [LARGE SCALE GENOMIC DNA]</scope>
    <source>
        <strain evidence="14">DSM 23422</strain>
    </source>
</reference>
<evidence type="ECO:0000313" key="14">
    <source>
        <dbReference type="Proteomes" id="UP000199239"/>
    </source>
</evidence>
<evidence type="ECO:0000256" key="9">
    <source>
        <dbReference type="ARBA" id="ARBA00023047"/>
    </source>
</evidence>
<dbReference type="PANTHER" id="PTHR30413:SF10">
    <property type="entry name" value="CAPSULE POLYSACCHARIDE EXPORT INNER-MEMBRANE PROTEIN CTRC"/>
    <property type="match status" value="1"/>
</dbReference>
<feature type="transmembrane region" description="Helical" evidence="11">
    <location>
        <begin position="70"/>
        <end position="89"/>
    </location>
</feature>
<feature type="transmembrane region" description="Helical" evidence="11">
    <location>
        <begin position="43"/>
        <end position="64"/>
    </location>
</feature>
<keyword evidence="6 11" id="KW-0812">Transmembrane</keyword>
<dbReference type="GO" id="GO:0015774">
    <property type="term" value="P:polysaccharide transport"/>
    <property type="evidence" value="ECO:0007669"/>
    <property type="project" value="UniProtKB-KW"/>
</dbReference>
<evidence type="ECO:0000256" key="6">
    <source>
        <dbReference type="ARBA" id="ARBA00022692"/>
    </source>
</evidence>
<keyword evidence="10 11" id="KW-0472">Membrane</keyword>
<evidence type="ECO:0000256" key="2">
    <source>
        <dbReference type="ARBA" id="ARBA00007783"/>
    </source>
</evidence>
<feature type="transmembrane region" description="Helical" evidence="11">
    <location>
        <begin position="155"/>
        <end position="177"/>
    </location>
</feature>
<accession>A0A1I6T9J6</accession>
<evidence type="ECO:0000256" key="10">
    <source>
        <dbReference type="ARBA" id="ARBA00023136"/>
    </source>
</evidence>
<feature type="transmembrane region" description="Helical" evidence="11">
    <location>
        <begin position="122"/>
        <end position="143"/>
    </location>
</feature>
<evidence type="ECO:0000256" key="8">
    <source>
        <dbReference type="ARBA" id="ARBA00022989"/>
    </source>
</evidence>
<keyword evidence="3 11" id="KW-0813">Transport</keyword>